<name>A0ABT8WH75_9FLAO</name>
<sequence>MNKVIIHISDLHIFLYENIDGEKSDLQFWISTNSNDDFISSYIKKINSAINNEYPNHEFYLIITGDLVNESDELEYTIAENFLKGLMDSLKIPIENAIYVVGDHDINRIHANLAAKRERENKKKSFELNEKYKFYKKFYNSFFGRAFNPKKLITDILAFDKQKLVIIAINSNSRIGAKGGKGFIPIVPLEKEIKTLNNKYKDYSKIAAFHHNLFSEYEDKEIGQWDNKENRIDLINLFAEYNFKLLLFGNEHTRCSGNSLNTYYSEAGSLTSKKPKGTFKAYEIVEKKEQLYFKNTIFENLDNNSINQTKGGVWAPVNPKIYEREEEIFPIFKIQTEDIIDQELVPKGVTSTEDIESSVEEINTSFVNKTESFYSKSLIKIVQNKNLYHSGHFHWSETSRAHNWIDISKLLGDKEDLLLCKESITDIIDKKKLNNRIDVIIGLGLEGNIISTRASVKYKKPYTFLPYSYRYNEHNYYEKKLNLPKTDNYNSVLIITDVVHDGRTIRELINFREKDFFNNVKSIIVISLFYTGSKNSLNNSILNSDSKLDNNLNVDYIEDRLEYYTVSELKVEPCPYKKITYREDCPIIKYKLGTINCFYDESKFLN</sequence>
<keyword evidence="4" id="KW-1185">Reference proteome</keyword>
<evidence type="ECO:0000256" key="1">
    <source>
        <dbReference type="ARBA" id="ARBA00022723"/>
    </source>
</evidence>
<evidence type="ECO:0000313" key="3">
    <source>
        <dbReference type="EMBL" id="MDO5972369.1"/>
    </source>
</evidence>
<evidence type="ECO:0000313" key="4">
    <source>
        <dbReference type="Proteomes" id="UP001176883"/>
    </source>
</evidence>
<dbReference type="Gene3D" id="3.40.50.2020">
    <property type="match status" value="1"/>
</dbReference>
<evidence type="ECO:0008006" key="5">
    <source>
        <dbReference type="Google" id="ProtNLM"/>
    </source>
</evidence>
<organism evidence="3 4">
    <name type="scientific">Flavivirga aquimarina</name>
    <dbReference type="NCBI Taxonomy" id="2027862"/>
    <lineage>
        <taxon>Bacteria</taxon>
        <taxon>Pseudomonadati</taxon>
        <taxon>Bacteroidota</taxon>
        <taxon>Flavobacteriia</taxon>
        <taxon>Flavobacteriales</taxon>
        <taxon>Flavobacteriaceae</taxon>
        <taxon>Flavivirga</taxon>
    </lineage>
</organism>
<dbReference type="SUPFAM" id="SSF56300">
    <property type="entry name" value="Metallo-dependent phosphatases"/>
    <property type="match status" value="1"/>
</dbReference>
<comment type="caution">
    <text evidence="3">The sequence shown here is derived from an EMBL/GenBank/DDBJ whole genome shotgun (WGS) entry which is preliminary data.</text>
</comment>
<dbReference type="CDD" id="cd06223">
    <property type="entry name" value="PRTases_typeI"/>
    <property type="match status" value="1"/>
</dbReference>
<dbReference type="InterPro" id="IPR050884">
    <property type="entry name" value="CNP_phosphodiesterase-III"/>
</dbReference>
<dbReference type="InterPro" id="IPR029057">
    <property type="entry name" value="PRTase-like"/>
</dbReference>
<dbReference type="RefSeq" id="WP_303280111.1">
    <property type="nucleotide sequence ID" value="NZ_JAUOEK010000184.1"/>
</dbReference>
<protein>
    <recommendedName>
        <fullName evidence="5">Calcineurin-like phosphoesterase domain-containing protein</fullName>
    </recommendedName>
</protein>
<gene>
    <name evidence="3" type="ORF">Q4Q35_21420</name>
</gene>
<dbReference type="Proteomes" id="UP001176883">
    <property type="component" value="Unassembled WGS sequence"/>
</dbReference>
<dbReference type="PANTHER" id="PTHR42988:SF2">
    <property type="entry name" value="CYCLIC NUCLEOTIDE PHOSPHODIESTERASE CBUA0032-RELATED"/>
    <property type="match status" value="1"/>
</dbReference>
<dbReference type="Gene3D" id="3.60.21.10">
    <property type="match status" value="1"/>
</dbReference>
<accession>A0ABT8WH75</accession>
<evidence type="ECO:0000256" key="2">
    <source>
        <dbReference type="ARBA" id="ARBA00022801"/>
    </source>
</evidence>
<dbReference type="SUPFAM" id="SSF53271">
    <property type="entry name" value="PRTase-like"/>
    <property type="match status" value="1"/>
</dbReference>
<keyword evidence="2" id="KW-0378">Hydrolase</keyword>
<keyword evidence="1" id="KW-0479">Metal-binding</keyword>
<proteinExistence type="predicted"/>
<reference evidence="3" key="1">
    <citation type="submission" date="2023-07" db="EMBL/GenBank/DDBJ databases">
        <title>Two novel species in the genus Flavivirga.</title>
        <authorList>
            <person name="Kwon K."/>
        </authorList>
    </citation>
    <scope>NUCLEOTIDE SEQUENCE</scope>
    <source>
        <strain evidence="3">KCTC 52353</strain>
    </source>
</reference>
<dbReference type="PANTHER" id="PTHR42988">
    <property type="entry name" value="PHOSPHOHYDROLASE"/>
    <property type="match status" value="1"/>
</dbReference>
<dbReference type="InterPro" id="IPR000836">
    <property type="entry name" value="PRTase_dom"/>
</dbReference>
<dbReference type="InterPro" id="IPR029052">
    <property type="entry name" value="Metallo-depent_PP-like"/>
</dbReference>
<dbReference type="EMBL" id="JAUOEK010000184">
    <property type="protein sequence ID" value="MDO5972369.1"/>
    <property type="molecule type" value="Genomic_DNA"/>
</dbReference>